<gene>
    <name evidence="4" type="primary">ga02623</name>
    <name evidence="4" type="ORF">PR202_ga02623</name>
</gene>
<feature type="repeat" description="PPR" evidence="3">
    <location>
        <begin position="5"/>
        <end position="39"/>
    </location>
</feature>
<accession>A0AAV5BM39</accession>
<evidence type="ECO:0008006" key="6">
    <source>
        <dbReference type="Google" id="ProtNLM"/>
    </source>
</evidence>
<dbReference type="PANTHER" id="PTHR47926:SF436">
    <property type="entry name" value="PENTATRICOPEPTIDE REPEAT-CONTAINING PROTEIN ELI1, CHLOROPLASTIC-LIKE ISOFORM X2"/>
    <property type="match status" value="1"/>
</dbReference>
<evidence type="ECO:0000256" key="2">
    <source>
        <dbReference type="ARBA" id="ARBA00022946"/>
    </source>
</evidence>
<evidence type="ECO:0000256" key="1">
    <source>
        <dbReference type="ARBA" id="ARBA00022737"/>
    </source>
</evidence>
<dbReference type="Proteomes" id="UP001054889">
    <property type="component" value="Unassembled WGS sequence"/>
</dbReference>
<dbReference type="Gene3D" id="1.25.40.10">
    <property type="entry name" value="Tetratricopeptide repeat domain"/>
    <property type="match status" value="2"/>
</dbReference>
<evidence type="ECO:0000313" key="4">
    <source>
        <dbReference type="EMBL" id="GJM86735.1"/>
    </source>
</evidence>
<feature type="repeat" description="PPR" evidence="3">
    <location>
        <begin position="173"/>
        <end position="207"/>
    </location>
</feature>
<name>A0AAV5BM39_ELECO</name>
<dbReference type="PANTHER" id="PTHR47926">
    <property type="entry name" value="PENTATRICOPEPTIDE REPEAT-CONTAINING PROTEIN"/>
    <property type="match status" value="1"/>
</dbReference>
<dbReference type="GO" id="GO:0016556">
    <property type="term" value="P:mRNA modification"/>
    <property type="evidence" value="ECO:0007669"/>
    <property type="project" value="UniProtKB-ARBA"/>
</dbReference>
<dbReference type="NCBIfam" id="TIGR00756">
    <property type="entry name" value="PPR"/>
    <property type="match status" value="4"/>
</dbReference>
<dbReference type="InterPro" id="IPR046848">
    <property type="entry name" value="E_motif"/>
</dbReference>
<dbReference type="EMBL" id="BQKI01000001">
    <property type="protein sequence ID" value="GJM86735.1"/>
    <property type="molecule type" value="Genomic_DNA"/>
</dbReference>
<protein>
    <recommendedName>
        <fullName evidence="6">Pentatricopeptide repeat-containing protein</fullName>
    </recommendedName>
</protein>
<reference evidence="4" key="2">
    <citation type="submission" date="2021-12" db="EMBL/GenBank/DDBJ databases">
        <title>Resequencing data analysis of finger millet.</title>
        <authorList>
            <person name="Hatakeyama M."/>
            <person name="Aluri S."/>
            <person name="Balachadran M.T."/>
            <person name="Sivarajan S.R."/>
            <person name="Poveda L."/>
            <person name="Shimizu-Inatsugi R."/>
            <person name="Schlapbach R."/>
            <person name="Sreeman S.M."/>
            <person name="Shimizu K.K."/>
        </authorList>
    </citation>
    <scope>NUCLEOTIDE SEQUENCE</scope>
</reference>
<dbReference type="InterPro" id="IPR046960">
    <property type="entry name" value="PPR_At4g14850-like_plant"/>
</dbReference>
<dbReference type="Pfam" id="PF13041">
    <property type="entry name" value="PPR_2"/>
    <property type="match status" value="2"/>
</dbReference>
<feature type="repeat" description="PPR" evidence="3">
    <location>
        <begin position="138"/>
        <end position="172"/>
    </location>
</feature>
<keyword evidence="1" id="KW-0677">Repeat</keyword>
<dbReference type="AlphaFoldDB" id="A0AAV5BM39"/>
<evidence type="ECO:0000256" key="3">
    <source>
        <dbReference type="PROSITE-ProRule" id="PRU00708"/>
    </source>
</evidence>
<proteinExistence type="predicted"/>
<dbReference type="InterPro" id="IPR002885">
    <property type="entry name" value="PPR_rpt"/>
</dbReference>
<reference evidence="4" key="1">
    <citation type="journal article" date="2018" name="DNA Res.">
        <title>Multiple hybrid de novo genome assembly of finger millet, an orphan allotetraploid crop.</title>
        <authorList>
            <person name="Hatakeyama M."/>
            <person name="Aluri S."/>
            <person name="Balachadran M.T."/>
            <person name="Sivarajan S.R."/>
            <person name="Patrignani A."/>
            <person name="Gruter S."/>
            <person name="Poveda L."/>
            <person name="Shimizu-Inatsugi R."/>
            <person name="Baeten J."/>
            <person name="Francoijs K.J."/>
            <person name="Nataraja K.N."/>
            <person name="Reddy Y.A.N."/>
            <person name="Phadnis S."/>
            <person name="Ravikumar R.L."/>
            <person name="Schlapbach R."/>
            <person name="Sreeman S.M."/>
            <person name="Shimizu K.K."/>
        </authorList>
    </citation>
    <scope>NUCLEOTIDE SEQUENCE</scope>
</reference>
<keyword evidence="2" id="KW-0809">Transit peptide</keyword>
<comment type="caution">
    <text evidence="4">The sequence shown here is derived from an EMBL/GenBank/DDBJ whole genome shotgun (WGS) entry which is preliminary data.</text>
</comment>
<dbReference type="Pfam" id="PF20431">
    <property type="entry name" value="E_motif"/>
    <property type="match status" value="1"/>
</dbReference>
<dbReference type="GO" id="GO:0005737">
    <property type="term" value="C:cytoplasm"/>
    <property type="evidence" value="ECO:0007669"/>
    <property type="project" value="UniProtKB-ARBA"/>
</dbReference>
<dbReference type="GO" id="GO:0003723">
    <property type="term" value="F:RNA binding"/>
    <property type="evidence" value="ECO:0007669"/>
    <property type="project" value="InterPro"/>
</dbReference>
<evidence type="ECO:0000313" key="5">
    <source>
        <dbReference type="Proteomes" id="UP001054889"/>
    </source>
</evidence>
<dbReference type="Pfam" id="PF01535">
    <property type="entry name" value="PPR"/>
    <property type="match status" value="1"/>
</dbReference>
<dbReference type="FunFam" id="1.25.40.10:FF:000277">
    <property type="entry name" value="Pentatricopeptide repeat-containing protein, mitochondrial"/>
    <property type="match status" value="1"/>
</dbReference>
<dbReference type="PROSITE" id="PS51375">
    <property type="entry name" value="PPR"/>
    <property type="match status" value="3"/>
</dbReference>
<organism evidence="4 5">
    <name type="scientific">Eleusine coracana subsp. coracana</name>
    <dbReference type="NCBI Taxonomy" id="191504"/>
    <lineage>
        <taxon>Eukaryota</taxon>
        <taxon>Viridiplantae</taxon>
        <taxon>Streptophyta</taxon>
        <taxon>Embryophyta</taxon>
        <taxon>Tracheophyta</taxon>
        <taxon>Spermatophyta</taxon>
        <taxon>Magnoliopsida</taxon>
        <taxon>Liliopsida</taxon>
        <taxon>Poales</taxon>
        <taxon>Poaceae</taxon>
        <taxon>PACMAD clade</taxon>
        <taxon>Chloridoideae</taxon>
        <taxon>Cynodonteae</taxon>
        <taxon>Eleusininae</taxon>
        <taxon>Eleusine</taxon>
    </lineage>
</organism>
<dbReference type="InterPro" id="IPR011990">
    <property type="entry name" value="TPR-like_helical_dom_sf"/>
</dbReference>
<keyword evidence="5" id="KW-1185">Reference proteome</keyword>
<sequence>MTERTVVSWNVLLDALVRAGDLDAAWEVFAEMPERNVVSWNTVIAGFVRHGWAQEAVDLFVEMTTVHGLAPDEATMVGFISAVRDIGLLGPGRSAHGYAIRREFSLDGALGVALINMYTRCGSMGAAHNCFSSISNKNVEHWTSVISGFAAHGHPEMALRLFNKMRQLGIEPNGVTFVAVLSACSHGGLVEEGFKCFNLMRSMGIRPTIQHYGCLVDLLGRVGLLKEAFNLAINLPEDPGFVIWSSLLAACRSHDDVDMAEIAARKLADTKPNHGSSYVLLSNIYAGAKQWDDLKKTRRRMEEHGVTKKPGLSWIEVDGNVHSFGTADKLHTESESIYQMLEDLLPNLTLFACESETFTLSEFCS</sequence>